<feature type="compositionally biased region" description="Basic residues" evidence="8">
    <location>
        <begin position="239"/>
        <end position="255"/>
    </location>
</feature>
<evidence type="ECO:0000313" key="10">
    <source>
        <dbReference type="EMBL" id="KAL0811543.1"/>
    </source>
</evidence>
<dbReference type="InterPro" id="IPR012934">
    <property type="entry name" value="Znf_AD"/>
</dbReference>
<dbReference type="SMART" id="SM00355">
    <property type="entry name" value="ZnF_C2H2"/>
    <property type="match status" value="5"/>
</dbReference>
<keyword evidence="4 7" id="KW-0863">Zinc-finger</keyword>
<reference evidence="10 11" key="1">
    <citation type="submission" date="2024-06" db="EMBL/GenBank/DDBJ databases">
        <title>A chromosome-level genome assembly of beet webworm, Loxostege sticticalis.</title>
        <authorList>
            <person name="Zhang Y."/>
        </authorList>
    </citation>
    <scope>NUCLEOTIDE SEQUENCE [LARGE SCALE GENOMIC DNA]</scope>
    <source>
        <strain evidence="10">AQ028</strain>
        <tissue evidence="10">Male pupae</tissue>
    </source>
</reference>
<dbReference type="EMBL" id="JBEDNZ010000024">
    <property type="protein sequence ID" value="KAL0811543.1"/>
    <property type="molecule type" value="Genomic_DNA"/>
</dbReference>
<feature type="region of interest" description="Disordered" evidence="8">
    <location>
        <begin position="239"/>
        <end position="259"/>
    </location>
</feature>
<feature type="domain" description="C2H2-type" evidence="9">
    <location>
        <begin position="384"/>
        <end position="412"/>
    </location>
</feature>
<dbReference type="InterPro" id="IPR036236">
    <property type="entry name" value="Znf_C2H2_sf"/>
</dbReference>
<evidence type="ECO:0000256" key="8">
    <source>
        <dbReference type="SAM" id="MobiDB-lite"/>
    </source>
</evidence>
<name>A0ABD0SBV9_LOXSC</name>
<dbReference type="PANTHER" id="PTHR24394:SF29">
    <property type="entry name" value="MYONEURIN"/>
    <property type="match status" value="1"/>
</dbReference>
<keyword evidence="5" id="KW-0862">Zinc</keyword>
<evidence type="ECO:0000259" key="9">
    <source>
        <dbReference type="PROSITE" id="PS50157"/>
    </source>
</evidence>
<dbReference type="SMART" id="SM00868">
    <property type="entry name" value="zf-AD"/>
    <property type="match status" value="1"/>
</dbReference>
<keyword evidence="6" id="KW-0539">Nucleus</keyword>
<evidence type="ECO:0000313" key="11">
    <source>
        <dbReference type="Proteomes" id="UP001549921"/>
    </source>
</evidence>
<evidence type="ECO:0000256" key="7">
    <source>
        <dbReference type="PROSITE-ProRule" id="PRU00042"/>
    </source>
</evidence>
<evidence type="ECO:0000256" key="3">
    <source>
        <dbReference type="ARBA" id="ARBA00022737"/>
    </source>
</evidence>
<keyword evidence="3" id="KW-0677">Repeat</keyword>
<dbReference type="PANTHER" id="PTHR24394">
    <property type="entry name" value="ZINC FINGER PROTEIN"/>
    <property type="match status" value="1"/>
</dbReference>
<comment type="subcellular location">
    <subcellularLocation>
        <location evidence="1">Nucleus</location>
    </subcellularLocation>
</comment>
<comment type="caution">
    <text evidence="10">The sequence shown here is derived from an EMBL/GenBank/DDBJ whole genome shotgun (WGS) entry which is preliminary data.</text>
</comment>
<sequence>MKACRYCLQTDGVLCELENSEAQNFIQEILTQNGFQELITDNYICYMCKYLLNKSYKFIKKTLRAQQVLKDILENNNEITNESLQNIDRHKQDLDVNLTYQENSINFYLWEENSCHYDDKKNDSAEALENMYITKREQEYGSETFLTPLDYYPEVVYGNSDNDQVNDLGFVKQENIHKIEIKVDIQNYDEKPDIGSFAEVNIDSSQYDVKAENENSNDSSDSKTNLREILNRSCKIKKEVKNKRKKPPKQKRIKKEKRDYRKYPMKCDDCDHIVQSKMEHFHHYLTLHKDRQYPYRKEGNFICQHCGIIKTTAFHLSQHELTHGEKNMECKQCGKKFHNLVRLQRHARRHEAVPRFRCHFCGKGFYAREDIQLHIRTHTGEKPFQCWLCPARFAHRGNVSVHVRNVHQRDAANKKQLDAQLLTYSPAPPSAESVVSSITESN</sequence>
<dbReference type="GO" id="GO:0008270">
    <property type="term" value="F:zinc ion binding"/>
    <property type="evidence" value="ECO:0007669"/>
    <property type="project" value="UniProtKB-KW"/>
</dbReference>
<accession>A0ABD0SBV9</accession>
<dbReference type="Pfam" id="PF00096">
    <property type="entry name" value="zf-C2H2"/>
    <property type="match status" value="2"/>
</dbReference>
<dbReference type="InterPro" id="IPR013087">
    <property type="entry name" value="Znf_C2H2_type"/>
</dbReference>
<feature type="domain" description="C2H2-type" evidence="9">
    <location>
        <begin position="356"/>
        <end position="383"/>
    </location>
</feature>
<evidence type="ECO:0000256" key="6">
    <source>
        <dbReference type="ARBA" id="ARBA00023242"/>
    </source>
</evidence>
<proteinExistence type="predicted"/>
<evidence type="ECO:0000256" key="5">
    <source>
        <dbReference type="ARBA" id="ARBA00022833"/>
    </source>
</evidence>
<dbReference type="PROSITE" id="PS50157">
    <property type="entry name" value="ZINC_FINGER_C2H2_2"/>
    <property type="match status" value="3"/>
</dbReference>
<dbReference type="Gene3D" id="3.30.160.60">
    <property type="entry name" value="Classic Zinc Finger"/>
    <property type="match status" value="3"/>
</dbReference>
<dbReference type="PROSITE" id="PS00028">
    <property type="entry name" value="ZINC_FINGER_C2H2_1"/>
    <property type="match status" value="2"/>
</dbReference>
<dbReference type="AlphaFoldDB" id="A0ABD0SBV9"/>
<gene>
    <name evidence="10" type="ORF">ABMA28_009929</name>
</gene>
<evidence type="ECO:0000256" key="1">
    <source>
        <dbReference type="ARBA" id="ARBA00004123"/>
    </source>
</evidence>
<organism evidence="10 11">
    <name type="scientific">Loxostege sticticalis</name>
    <name type="common">Beet webworm moth</name>
    <dbReference type="NCBI Taxonomy" id="481309"/>
    <lineage>
        <taxon>Eukaryota</taxon>
        <taxon>Metazoa</taxon>
        <taxon>Ecdysozoa</taxon>
        <taxon>Arthropoda</taxon>
        <taxon>Hexapoda</taxon>
        <taxon>Insecta</taxon>
        <taxon>Pterygota</taxon>
        <taxon>Neoptera</taxon>
        <taxon>Endopterygota</taxon>
        <taxon>Lepidoptera</taxon>
        <taxon>Glossata</taxon>
        <taxon>Ditrysia</taxon>
        <taxon>Pyraloidea</taxon>
        <taxon>Crambidae</taxon>
        <taxon>Pyraustinae</taxon>
        <taxon>Loxostege</taxon>
    </lineage>
</organism>
<evidence type="ECO:0000256" key="2">
    <source>
        <dbReference type="ARBA" id="ARBA00022723"/>
    </source>
</evidence>
<dbReference type="GO" id="GO:0005634">
    <property type="term" value="C:nucleus"/>
    <property type="evidence" value="ECO:0007669"/>
    <property type="project" value="UniProtKB-SubCell"/>
</dbReference>
<dbReference type="SUPFAM" id="SSF57667">
    <property type="entry name" value="beta-beta-alpha zinc fingers"/>
    <property type="match status" value="2"/>
</dbReference>
<protein>
    <recommendedName>
        <fullName evidence="9">C2H2-type domain-containing protein</fullName>
    </recommendedName>
</protein>
<feature type="domain" description="C2H2-type" evidence="9">
    <location>
        <begin position="328"/>
        <end position="350"/>
    </location>
</feature>
<dbReference type="Proteomes" id="UP001549921">
    <property type="component" value="Unassembled WGS sequence"/>
</dbReference>
<evidence type="ECO:0000256" key="4">
    <source>
        <dbReference type="ARBA" id="ARBA00022771"/>
    </source>
</evidence>
<keyword evidence="2" id="KW-0479">Metal-binding</keyword>